<dbReference type="InterPro" id="IPR005107">
    <property type="entry name" value="CO_DH_flav_C"/>
</dbReference>
<keyword evidence="6" id="KW-1185">Reference proteome</keyword>
<evidence type="ECO:0000256" key="1">
    <source>
        <dbReference type="ARBA" id="ARBA00022630"/>
    </source>
</evidence>
<sequence length="283" mass="30087">MKLPAINYASPSSMEEACDLLSTDEDSKIIAGGQSLLPVMAMRLAQPSVLIDLAKIPGLDAIEESGNYMRLGPMATHTSILSSPVISKNLPLMSAAGKYIAHRQIRNRGTLGGSLAHGDAAGEWPLVLLALDGLVEVQSVRGKRTIEADDLFVGPYMTSLAADEIITDVWIPFRPRAWGYGEFARRAGDYGLANIAVVLPTEDTGTSGARITVGGSVGKIQRVTAAEDVLNGSEVSPELAKQAAEAGASELSYISDMHGSAEFRRGLVQELLRRTIVEAGERI</sequence>
<dbReference type="Gene3D" id="3.30.390.50">
    <property type="entry name" value="CO dehydrogenase flavoprotein, C-terminal domain"/>
    <property type="match status" value="1"/>
</dbReference>
<gene>
    <name evidence="5" type="ORF">ANI01nite_32150</name>
</gene>
<dbReference type="Pfam" id="PF00941">
    <property type="entry name" value="FAD_binding_5"/>
    <property type="match status" value="1"/>
</dbReference>
<keyword evidence="3" id="KW-0560">Oxidoreductase</keyword>
<dbReference type="SUPFAM" id="SSF56176">
    <property type="entry name" value="FAD-binding/transporter-associated domain-like"/>
    <property type="match status" value="1"/>
</dbReference>
<dbReference type="PROSITE" id="PS51387">
    <property type="entry name" value="FAD_PCMH"/>
    <property type="match status" value="1"/>
</dbReference>
<evidence type="ECO:0000259" key="4">
    <source>
        <dbReference type="PROSITE" id="PS51387"/>
    </source>
</evidence>
<keyword evidence="2" id="KW-0274">FAD</keyword>
<dbReference type="Gene3D" id="3.30.465.10">
    <property type="match status" value="1"/>
</dbReference>
<evidence type="ECO:0000256" key="3">
    <source>
        <dbReference type="ARBA" id="ARBA00023002"/>
    </source>
</evidence>
<comment type="caution">
    <text evidence="5">The sequence shown here is derived from an EMBL/GenBank/DDBJ whole genome shotgun (WGS) entry which is preliminary data.</text>
</comment>
<dbReference type="InterPro" id="IPR016166">
    <property type="entry name" value="FAD-bd_PCMH"/>
</dbReference>
<dbReference type="InterPro" id="IPR036683">
    <property type="entry name" value="CO_DH_flav_C_dom_sf"/>
</dbReference>
<evidence type="ECO:0000256" key="2">
    <source>
        <dbReference type="ARBA" id="ARBA00022827"/>
    </source>
</evidence>
<accession>A0ABQ0RQB5</accession>
<dbReference type="RefSeq" id="WP_141359231.1">
    <property type="nucleotide sequence ID" value="NZ_BAAAWM010000001.1"/>
</dbReference>
<dbReference type="InterPro" id="IPR016169">
    <property type="entry name" value="FAD-bd_PCMH_sub2"/>
</dbReference>
<dbReference type="InterPro" id="IPR016167">
    <property type="entry name" value="FAD-bd_PCMH_sub1"/>
</dbReference>
<proteinExistence type="predicted"/>
<dbReference type="Pfam" id="PF03450">
    <property type="entry name" value="CO_deh_flav_C"/>
    <property type="match status" value="1"/>
</dbReference>
<name>A0ABQ0RQB5_GLUNI</name>
<dbReference type="Gene3D" id="3.30.43.10">
    <property type="entry name" value="Uridine Diphospho-n-acetylenolpyruvylglucosamine Reductase, domain 2"/>
    <property type="match status" value="1"/>
</dbReference>
<dbReference type="PANTHER" id="PTHR42659:SF2">
    <property type="entry name" value="XANTHINE DEHYDROGENASE SUBUNIT C-RELATED"/>
    <property type="match status" value="1"/>
</dbReference>
<evidence type="ECO:0000313" key="6">
    <source>
        <dbReference type="Proteomes" id="UP000316242"/>
    </source>
</evidence>
<dbReference type="PANTHER" id="PTHR42659">
    <property type="entry name" value="XANTHINE DEHYDROGENASE SUBUNIT C-RELATED"/>
    <property type="match status" value="1"/>
</dbReference>
<dbReference type="Proteomes" id="UP000316242">
    <property type="component" value="Unassembled WGS sequence"/>
</dbReference>
<dbReference type="InterPro" id="IPR036318">
    <property type="entry name" value="FAD-bd_PCMH-like_sf"/>
</dbReference>
<dbReference type="InterPro" id="IPR051312">
    <property type="entry name" value="Diverse_Substr_Oxidored"/>
</dbReference>
<feature type="domain" description="FAD-binding PCMH-type" evidence="4">
    <location>
        <begin position="1"/>
        <end position="176"/>
    </location>
</feature>
<dbReference type="SMART" id="SM01092">
    <property type="entry name" value="CO_deh_flav_C"/>
    <property type="match status" value="1"/>
</dbReference>
<dbReference type="InterPro" id="IPR002346">
    <property type="entry name" value="Mopterin_DH_FAD-bd"/>
</dbReference>
<keyword evidence="1" id="KW-0285">Flavoprotein</keyword>
<evidence type="ECO:0000313" key="5">
    <source>
        <dbReference type="EMBL" id="GEC14012.1"/>
    </source>
</evidence>
<organism evidence="5 6">
    <name type="scientific">Glutamicibacter nicotianae</name>
    <name type="common">Arthrobacter nicotianae</name>
    <dbReference type="NCBI Taxonomy" id="37929"/>
    <lineage>
        <taxon>Bacteria</taxon>
        <taxon>Bacillati</taxon>
        <taxon>Actinomycetota</taxon>
        <taxon>Actinomycetes</taxon>
        <taxon>Micrococcales</taxon>
        <taxon>Micrococcaceae</taxon>
        <taxon>Glutamicibacter</taxon>
    </lineage>
</organism>
<dbReference type="EMBL" id="BJNE01000026">
    <property type="protein sequence ID" value="GEC14012.1"/>
    <property type="molecule type" value="Genomic_DNA"/>
</dbReference>
<reference evidence="5 6" key="1">
    <citation type="submission" date="2019-06" db="EMBL/GenBank/DDBJ databases">
        <title>Whole genome shotgun sequence of Glutamicibacter nicotianae NBRC 14234.</title>
        <authorList>
            <person name="Hosoyama A."/>
            <person name="Uohara A."/>
            <person name="Ohji S."/>
            <person name="Ichikawa N."/>
        </authorList>
    </citation>
    <scope>NUCLEOTIDE SEQUENCE [LARGE SCALE GENOMIC DNA]</scope>
    <source>
        <strain evidence="5 6">NBRC 14234</strain>
    </source>
</reference>
<dbReference type="SUPFAM" id="SSF55447">
    <property type="entry name" value="CO dehydrogenase flavoprotein C-terminal domain-like"/>
    <property type="match status" value="1"/>
</dbReference>
<protein>
    <submittedName>
        <fullName evidence="5">Carbon monoxide dehydrogenase</fullName>
    </submittedName>
</protein>